<dbReference type="Proteomes" id="UP001217089">
    <property type="component" value="Unassembled WGS sequence"/>
</dbReference>
<name>A0ABQ9EZS0_TEGGR</name>
<protein>
    <submittedName>
        <fullName evidence="1">Uncharacterized protein</fullName>
    </submittedName>
</protein>
<accession>A0ABQ9EZS0</accession>
<organism evidence="1 2">
    <name type="scientific">Tegillarca granosa</name>
    <name type="common">Malaysian cockle</name>
    <name type="synonym">Anadara granosa</name>
    <dbReference type="NCBI Taxonomy" id="220873"/>
    <lineage>
        <taxon>Eukaryota</taxon>
        <taxon>Metazoa</taxon>
        <taxon>Spiralia</taxon>
        <taxon>Lophotrochozoa</taxon>
        <taxon>Mollusca</taxon>
        <taxon>Bivalvia</taxon>
        <taxon>Autobranchia</taxon>
        <taxon>Pteriomorphia</taxon>
        <taxon>Arcoida</taxon>
        <taxon>Arcoidea</taxon>
        <taxon>Arcidae</taxon>
        <taxon>Tegillarca</taxon>
    </lineage>
</organism>
<dbReference type="EMBL" id="JARBDR010000657">
    <property type="protein sequence ID" value="KAJ8309117.1"/>
    <property type="molecule type" value="Genomic_DNA"/>
</dbReference>
<keyword evidence="2" id="KW-1185">Reference proteome</keyword>
<proteinExistence type="predicted"/>
<evidence type="ECO:0000313" key="2">
    <source>
        <dbReference type="Proteomes" id="UP001217089"/>
    </source>
</evidence>
<evidence type="ECO:0000313" key="1">
    <source>
        <dbReference type="EMBL" id="KAJ8309117.1"/>
    </source>
</evidence>
<sequence length="114" mass="13264">MILYIKSTFAQSHGWSLNTGYTLYMVSGWILLNMPLDVLFLKGTLNQDLKLQKLKTIWYELKKGAMEYCLKRSYAFKLKLISLATQSYDSLFRVINQHKTTSIIFCNSFAIVSY</sequence>
<comment type="caution">
    <text evidence="1">The sequence shown here is derived from an EMBL/GenBank/DDBJ whole genome shotgun (WGS) entry which is preliminary data.</text>
</comment>
<reference evidence="1 2" key="1">
    <citation type="submission" date="2022-12" db="EMBL/GenBank/DDBJ databases">
        <title>Chromosome-level genome of Tegillarca granosa.</title>
        <authorList>
            <person name="Kim J."/>
        </authorList>
    </citation>
    <scope>NUCLEOTIDE SEQUENCE [LARGE SCALE GENOMIC DNA]</scope>
    <source>
        <strain evidence="1">Teg-2019</strain>
        <tissue evidence="1">Adductor muscle</tissue>
    </source>
</reference>
<gene>
    <name evidence="1" type="ORF">KUTeg_013991</name>
</gene>